<dbReference type="InterPro" id="IPR003772">
    <property type="entry name" value="YceD"/>
</dbReference>
<dbReference type="Pfam" id="PF02620">
    <property type="entry name" value="YceD"/>
    <property type="match status" value="1"/>
</dbReference>
<evidence type="ECO:0000313" key="1">
    <source>
        <dbReference type="EMBL" id="HEG90284.1"/>
    </source>
</evidence>
<gene>
    <name evidence="1" type="ORF">ENP34_02400</name>
</gene>
<proteinExistence type="predicted"/>
<reference evidence="1" key="1">
    <citation type="journal article" date="2020" name="mSystems">
        <title>Genome- and Community-Level Interaction Insights into Carbon Utilization and Element Cycling Functions of Hydrothermarchaeota in Hydrothermal Sediment.</title>
        <authorList>
            <person name="Zhou Z."/>
            <person name="Liu Y."/>
            <person name="Xu W."/>
            <person name="Pan J."/>
            <person name="Luo Z.H."/>
            <person name="Li M."/>
        </authorList>
    </citation>
    <scope>NUCLEOTIDE SEQUENCE [LARGE SCALE GENOMIC DNA]</scope>
    <source>
        <strain evidence="1">SpSt-210</strain>
    </source>
</reference>
<dbReference type="AlphaFoldDB" id="A0A831TFP6"/>
<sequence length="175" mass="19319">MITTHLHNDTVINVAQLLKARVGAMRAVTVHLDDLALDQDLEARTLDAGLKFTRIASGILVSGEVTVTSPQVCARCLTEFEATYAESFEAEYWPSIDVFTGVPLPEPSDDEIFVIDENHQLDLREILRQVAILAQPIRPVCGPDCPGFQTLLPESEESTDARFAVLQTLLEDRAD</sequence>
<organism evidence="1">
    <name type="scientific">Thermorudis peleae</name>
    <dbReference type="NCBI Taxonomy" id="1382356"/>
    <lineage>
        <taxon>Bacteria</taxon>
        <taxon>Pseudomonadati</taxon>
        <taxon>Thermomicrobiota</taxon>
        <taxon>Thermomicrobia</taxon>
        <taxon>Thermomicrobia incertae sedis</taxon>
        <taxon>Thermorudis</taxon>
    </lineage>
</organism>
<dbReference type="EMBL" id="DSIY01000053">
    <property type="protein sequence ID" value="HEG90284.1"/>
    <property type="molecule type" value="Genomic_DNA"/>
</dbReference>
<accession>A0A831TFP6</accession>
<comment type="caution">
    <text evidence="1">The sequence shown here is derived from an EMBL/GenBank/DDBJ whole genome shotgun (WGS) entry which is preliminary data.</text>
</comment>
<protein>
    <submittedName>
        <fullName evidence="1">DUF177 domain-containing protein</fullName>
    </submittedName>
</protein>
<name>A0A831TFP6_9BACT</name>